<keyword evidence="6" id="KW-0406">Ion transport</keyword>
<comment type="caution">
    <text evidence="6">Lacks conserved residue(s) required for the propagation of feature annotation.</text>
</comment>
<reference evidence="8 9" key="1">
    <citation type="submission" date="2016-03" db="EMBL/GenBank/DDBJ databases">
        <title>EvidentialGene: Evidence-directed Construction of Genes on Genomes.</title>
        <authorList>
            <person name="Gilbert D.G."/>
            <person name="Choi J.-H."/>
            <person name="Mockaitis K."/>
            <person name="Colbourne J."/>
            <person name="Pfrender M."/>
        </authorList>
    </citation>
    <scope>NUCLEOTIDE SEQUENCE [LARGE SCALE GENOMIC DNA]</scope>
    <source>
        <strain evidence="8 9">Xinb3</strain>
        <tissue evidence="8">Complete organism</tissue>
    </source>
</reference>
<evidence type="ECO:0000256" key="7">
    <source>
        <dbReference type="SAM" id="MobiDB-lite"/>
    </source>
</evidence>
<keyword evidence="4 6" id="KW-0472">Membrane</keyword>
<keyword evidence="6" id="KW-0868">Chloride</keyword>
<keyword evidence="2 6" id="KW-0812">Transmembrane</keyword>
<sequence>MDSEKVLSSISKNSKKTTRNEEVKLTRVRLLSDPIANNLQPAQATLPEEYETQRMIEPSRTQTCYHSPFYETDEHLLIPESRQMIDPEIIASIETTCSYKSTKTPSKNPMAYNTLENPIMKHFLRFVLPILVANLVTFVISQLIYHFVLGKQGKDIFELLAEYLYKTASNLNQFWFLNIWIGQYLSRKNPITNVIPETIHMVVNFEGALALHEPNRHEKVKLFSKHVLLMWLLSIRQFSQRMQEMYPDNKTIQQELDLTVDELKDLEDQPAGGLFIFRWLLATITEAEFNNHFRSLADAKAMKQDVLAFRRNCENAAKFASGRIIPNVFLRLSYFAVHVYGWLSVLGYKGEIGNSPFHFPSQNFFAYVLSLVWFEFCRSIAHPFDDEKACDTVQIFQEKLFDHKTFLEEYLSRFKVAAKHLLKSYTAILSSKISKT</sequence>
<keyword evidence="6" id="KW-0813">Transport</keyword>
<keyword evidence="6" id="KW-0869">Chloride channel</keyword>
<evidence type="ECO:0000313" key="8">
    <source>
        <dbReference type="EMBL" id="KZS08807.1"/>
    </source>
</evidence>
<feature type="compositionally biased region" description="Polar residues" evidence="7">
    <location>
        <begin position="1"/>
        <end position="12"/>
    </location>
</feature>
<dbReference type="GO" id="GO:0034707">
    <property type="term" value="C:chloride channel complex"/>
    <property type="evidence" value="ECO:0007669"/>
    <property type="project" value="UniProtKB-KW"/>
</dbReference>
<keyword evidence="9" id="KW-1185">Reference proteome</keyword>
<dbReference type="InterPro" id="IPR000615">
    <property type="entry name" value="Bestrophin"/>
</dbReference>
<dbReference type="GO" id="GO:0005254">
    <property type="term" value="F:chloride channel activity"/>
    <property type="evidence" value="ECO:0007669"/>
    <property type="project" value="UniProtKB-KW"/>
</dbReference>
<evidence type="ECO:0000256" key="4">
    <source>
        <dbReference type="ARBA" id="ARBA00023136"/>
    </source>
</evidence>
<evidence type="ECO:0000256" key="3">
    <source>
        <dbReference type="ARBA" id="ARBA00022989"/>
    </source>
</evidence>
<comment type="similarity">
    <text evidence="5 6">Belongs to the anion channel-forming bestrophin (TC 1.A.46) family. Calcium-sensitive chloride channel subfamily.</text>
</comment>
<keyword evidence="6" id="KW-1003">Cell membrane</keyword>
<dbReference type="Proteomes" id="UP000076858">
    <property type="component" value="Unassembled WGS sequence"/>
</dbReference>
<dbReference type="EMBL" id="LRGB01002190">
    <property type="protein sequence ID" value="KZS08807.1"/>
    <property type="molecule type" value="Genomic_DNA"/>
</dbReference>
<keyword evidence="3 6" id="KW-1133">Transmembrane helix</keyword>
<comment type="subcellular location">
    <subcellularLocation>
        <location evidence="6">Cell membrane</location>
        <topology evidence="6">Multi-pass membrane protein</topology>
    </subcellularLocation>
    <subcellularLocation>
        <location evidence="1">Membrane</location>
    </subcellularLocation>
</comment>
<evidence type="ECO:0000256" key="2">
    <source>
        <dbReference type="ARBA" id="ARBA00022692"/>
    </source>
</evidence>
<dbReference type="InterPro" id="IPR021134">
    <property type="entry name" value="Bestrophin-like"/>
</dbReference>
<proteinExistence type="inferred from homology"/>
<evidence type="ECO:0000256" key="6">
    <source>
        <dbReference type="RuleBase" id="RU363126"/>
    </source>
</evidence>
<comment type="caution">
    <text evidence="8">The sequence shown here is derived from an EMBL/GenBank/DDBJ whole genome shotgun (WGS) entry which is preliminary data.</text>
</comment>
<dbReference type="PANTHER" id="PTHR10736:SF0">
    <property type="entry name" value="BESTROPHIN HOMOLOG"/>
    <property type="match status" value="1"/>
</dbReference>
<keyword evidence="6" id="KW-0407">Ion channel</keyword>
<feature type="region of interest" description="Disordered" evidence="7">
    <location>
        <begin position="1"/>
        <end position="21"/>
    </location>
</feature>
<name>A0A164RNG9_9CRUS</name>
<comment type="function">
    <text evidence="6">Forms chloride channels.</text>
</comment>
<evidence type="ECO:0000313" key="9">
    <source>
        <dbReference type="Proteomes" id="UP000076858"/>
    </source>
</evidence>
<evidence type="ECO:0000256" key="5">
    <source>
        <dbReference type="ARBA" id="ARBA00034769"/>
    </source>
</evidence>
<gene>
    <name evidence="8" type="ORF">APZ42_027519</name>
</gene>
<dbReference type="GO" id="GO:0005886">
    <property type="term" value="C:plasma membrane"/>
    <property type="evidence" value="ECO:0007669"/>
    <property type="project" value="UniProtKB-SubCell"/>
</dbReference>
<evidence type="ECO:0000256" key="1">
    <source>
        <dbReference type="ARBA" id="ARBA00004370"/>
    </source>
</evidence>
<feature type="transmembrane region" description="Helical" evidence="6">
    <location>
        <begin position="126"/>
        <end position="148"/>
    </location>
</feature>
<dbReference type="Pfam" id="PF01062">
    <property type="entry name" value="Bestrophin"/>
    <property type="match status" value="1"/>
</dbReference>
<dbReference type="PANTHER" id="PTHR10736">
    <property type="entry name" value="BESTROPHIN"/>
    <property type="match status" value="1"/>
</dbReference>
<organism evidence="8 9">
    <name type="scientific">Daphnia magna</name>
    <dbReference type="NCBI Taxonomy" id="35525"/>
    <lineage>
        <taxon>Eukaryota</taxon>
        <taxon>Metazoa</taxon>
        <taxon>Ecdysozoa</taxon>
        <taxon>Arthropoda</taxon>
        <taxon>Crustacea</taxon>
        <taxon>Branchiopoda</taxon>
        <taxon>Diplostraca</taxon>
        <taxon>Cladocera</taxon>
        <taxon>Anomopoda</taxon>
        <taxon>Daphniidae</taxon>
        <taxon>Daphnia</taxon>
    </lineage>
</organism>
<protein>
    <recommendedName>
        <fullName evidence="6">Bestrophin homolog</fullName>
    </recommendedName>
</protein>
<accession>A0A164RNG9</accession>
<dbReference type="OrthoDB" id="10401780at2759"/>
<dbReference type="AlphaFoldDB" id="A0A164RNG9"/>